<evidence type="ECO:0000313" key="1">
    <source>
        <dbReference type="WBParaSite" id="ECPE_0000032201-mRNA-1"/>
    </source>
</evidence>
<protein>
    <submittedName>
        <fullName evidence="1">BZIP domain-containing protein</fullName>
    </submittedName>
</protein>
<proteinExistence type="predicted"/>
<dbReference type="WBParaSite" id="ECPE_0000032201-mRNA-1">
    <property type="protein sequence ID" value="ECPE_0000032201-mRNA-1"/>
    <property type="gene ID" value="ECPE_0000032201"/>
</dbReference>
<sequence length="91" mass="9979">LSSESSQAKAARTARSSLGNNSIAVFDPITEFSSTYPLDMARPSARPYTSNIGPFLPALPKTGDAAQVARQRKARTLQRKRLDRTQNMFPP</sequence>
<organism evidence="1">
    <name type="scientific">Echinostoma caproni</name>
    <dbReference type="NCBI Taxonomy" id="27848"/>
    <lineage>
        <taxon>Eukaryota</taxon>
        <taxon>Metazoa</taxon>
        <taxon>Spiralia</taxon>
        <taxon>Lophotrochozoa</taxon>
        <taxon>Platyhelminthes</taxon>
        <taxon>Trematoda</taxon>
        <taxon>Digenea</taxon>
        <taxon>Plagiorchiida</taxon>
        <taxon>Echinostomata</taxon>
        <taxon>Echinostomatoidea</taxon>
        <taxon>Echinostomatidae</taxon>
        <taxon>Echinostoma</taxon>
    </lineage>
</organism>
<accession>A0A183A038</accession>
<dbReference type="AlphaFoldDB" id="A0A183A038"/>
<name>A0A183A038_9TREM</name>
<reference evidence="1" key="1">
    <citation type="submission" date="2016-06" db="UniProtKB">
        <authorList>
            <consortium name="WormBaseParasite"/>
        </authorList>
    </citation>
    <scope>IDENTIFICATION</scope>
</reference>